<name>A0A1B2I4K6_9BACT</name>
<evidence type="ECO:0008006" key="3">
    <source>
        <dbReference type="Google" id="ProtNLM"/>
    </source>
</evidence>
<gene>
    <name evidence="1" type="ORF">BED41_07190</name>
</gene>
<protein>
    <recommendedName>
        <fullName evidence="3">HutD-family protein</fullName>
    </recommendedName>
</protein>
<reference evidence="1" key="1">
    <citation type="submission" date="2016-08" db="EMBL/GenBank/DDBJ databases">
        <title>Complete genome of Cloacibacillus porcorum.</title>
        <authorList>
            <person name="Looft T."/>
            <person name="Bayles D.O."/>
            <person name="Alt D.P."/>
        </authorList>
    </citation>
    <scope>NUCLEOTIDE SEQUENCE [LARGE SCALE GENOMIC DNA]</scope>
    <source>
        <strain evidence="1">CL-84</strain>
    </source>
</reference>
<dbReference type="KEGG" id="cpor:BED41_07190"/>
<dbReference type="InterPro" id="IPR010282">
    <property type="entry name" value="Uncharacterised_HutD/Ves"/>
</dbReference>
<dbReference type="Proteomes" id="UP000093044">
    <property type="component" value="Chromosome"/>
</dbReference>
<sequence length="206" mass="22680">MVQAGILVVRKDELEHKRWSGGITTQLAIWPEGADYGARKFDWRISSAVVEDEESVFTPLPGIHRHLMLLEGGIELTHEGIGSRVMIPLADTEEFEGEWKTKSSGRCVDFNLMTVKGYGGKMESVAANKKIKLPMPQELRCWYGLYAIADGVAAEVEKDGRFARVTLERGDFILITYLPAPGEEISLTLGSDAAVPAVSAAVWQES</sequence>
<keyword evidence="2" id="KW-1185">Reference proteome</keyword>
<organism evidence="1 2">
    <name type="scientific">Cloacibacillus porcorum</name>
    <dbReference type="NCBI Taxonomy" id="1197717"/>
    <lineage>
        <taxon>Bacteria</taxon>
        <taxon>Thermotogati</taxon>
        <taxon>Synergistota</taxon>
        <taxon>Synergistia</taxon>
        <taxon>Synergistales</taxon>
        <taxon>Synergistaceae</taxon>
        <taxon>Cloacibacillus</taxon>
    </lineage>
</organism>
<dbReference type="PANTHER" id="PTHR37943:SF1">
    <property type="entry name" value="PROTEIN VES"/>
    <property type="match status" value="1"/>
</dbReference>
<dbReference type="GeneID" id="83057634"/>
<dbReference type="PANTHER" id="PTHR37943">
    <property type="entry name" value="PROTEIN VES"/>
    <property type="match status" value="1"/>
</dbReference>
<proteinExistence type="predicted"/>
<dbReference type="RefSeq" id="WP_066744427.1">
    <property type="nucleotide sequence ID" value="NZ_CP016757.1"/>
</dbReference>
<dbReference type="EMBL" id="CP016757">
    <property type="protein sequence ID" value="ANZ44877.1"/>
    <property type="molecule type" value="Genomic_DNA"/>
</dbReference>
<accession>A0A1B2I4K6</accession>
<evidence type="ECO:0000313" key="2">
    <source>
        <dbReference type="Proteomes" id="UP000093044"/>
    </source>
</evidence>
<evidence type="ECO:0000313" key="1">
    <source>
        <dbReference type="EMBL" id="ANZ44877.1"/>
    </source>
</evidence>
<dbReference type="SUPFAM" id="SSF51182">
    <property type="entry name" value="RmlC-like cupins"/>
    <property type="match status" value="1"/>
</dbReference>
<dbReference type="AlphaFoldDB" id="A0A1B2I4K6"/>
<dbReference type="InterPro" id="IPR014710">
    <property type="entry name" value="RmlC-like_jellyroll"/>
</dbReference>
<dbReference type="InterPro" id="IPR011051">
    <property type="entry name" value="RmlC_Cupin_sf"/>
</dbReference>
<dbReference type="Pfam" id="PF05962">
    <property type="entry name" value="HutD"/>
    <property type="match status" value="1"/>
</dbReference>
<dbReference type="STRING" id="1197717.BED41_07190"/>
<dbReference type="Gene3D" id="2.60.120.10">
    <property type="entry name" value="Jelly Rolls"/>
    <property type="match status" value="1"/>
</dbReference>